<dbReference type="EMBL" id="FQVW01000025">
    <property type="protein sequence ID" value="SHG30256.1"/>
    <property type="molecule type" value="Genomic_DNA"/>
</dbReference>
<keyword evidence="2" id="KW-1003">Cell membrane</keyword>
<feature type="domain" description="GGDEF" evidence="7">
    <location>
        <begin position="321"/>
        <end position="451"/>
    </location>
</feature>
<dbReference type="SUPFAM" id="SSF103190">
    <property type="entry name" value="Sensory domain-like"/>
    <property type="match status" value="1"/>
</dbReference>
<dbReference type="Gene3D" id="3.30.450.20">
    <property type="entry name" value="PAS domain"/>
    <property type="match status" value="1"/>
</dbReference>
<name>A0A1M5IPV6_9BACI</name>
<dbReference type="CDD" id="cd12912">
    <property type="entry name" value="PDC2_MCP_like"/>
    <property type="match status" value="1"/>
</dbReference>
<dbReference type="NCBIfam" id="TIGR00254">
    <property type="entry name" value="GGDEF"/>
    <property type="match status" value="1"/>
</dbReference>
<keyword evidence="3 6" id="KW-0812">Transmembrane</keyword>
<dbReference type="SMART" id="SM00267">
    <property type="entry name" value="GGDEF"/>
    <property type="match status" value="1"/>
</dbReference>
<comment type="subcellular location">
    <subcellularLocation>
        <location evidence="1">Cell membrane</location>
        <topology evidence="1">Multi-pass membrane protein</topology>
    </subcellularLocation>
</comment>
<accession>A0A1M5IPV6</accession>
<dbReference type="GO" id="GO:0052621">
    <property type="term" value="F:diguanylate cyclase activity"/>
    <property type="evidence" value="ECO:0007669"/>
    <property type="project" value="TreeGrafter"/>
</dbReference>
<dbReference type="CDD" id="cd18773">
    <property type="entry name" value="PDC1_HK_sensor"/>
    <property type="match status" value="1"/>
</dbReference>
<dbReference type="InterPro" id="IPR033479">
    <property type="entry name" value="dCache_1"/>
</dbReference>
<protein>
    <submittedName>
        <fullName evidence="8">Diguanylate cyclase (GGDEF) domain-containing protein</fullName>
    </submittedName>
</protein>
<dbReference type="GO" id="GO:1902201">
    <property type="term" value="P:negative regulation of bacterial-type flagellum-dependent cell motility"/>
    <property type="evidence" value="ECO:0007669"/>
    <property type="project" value="TreeGrafter"/>
</dbReference>
<dbReference type="PANTHER" id="PTHR45138:SF9">
    <property type="entry name" value="DIGUANYLATE CYCLASE DGCM-RELATED"/>
    <property type="match status" value="1"/>
</dbReference>
<dbReference type="AlphaFoldDB" id="A0A1M5IPV6"/>
<evidence type="ECO:0000256" key="6">
    <source>
        <dbReference type="SAM" id="Phobius"/>
    </source>
</evidence>
<reference evidence="8 9" key="1">
    <citation type="submission" date="2016-11" db="EMBL/GenBank/DDBJ databases">
        <authorList>
            <person name="Jaros S."/>
            <person name="Januszkiewicz K."/>
            <person name="Wedrychowicz H."/>
        </authorList>
    </citation>
    <scope>NUCLEOTIDE SEQUENCE [LARGE SCALE GENOMIC DNA]</scope>
    <source>
        <strain evidence="8 9">IBRC-M 10683</strain>
    </source>
</reference>
<dbReference type="InterPro" id="IPR029787">
    <property type="entry name" value="Nucleotide_cyclase"/>
</dbReference>
<evidence type="ECO:0000313" key="9">
    <source>
        <dbReference type="Proteomes" id="UP000183988"/>
    </source>
</evidence>
<sequence>MSTLADIIGNDEEFTQKDLNYWLEANKGYYNSLFTTDNKGYVQLMSPKILTNNANGVQPGTKINSDLMKRALENKTPFISEPYLAQTGNLVILISYPIFNDSDVYQGVVDGTLYLETDNSLGRILTTHEHLDESSTFVVDSNGRIIYHPDASRINENIAEHELIQDVLEGNYGSAKITNHKGEEYLSGYAFINETNWGIISQTPTSVIQVPLHTLVQKIALQSLPLLIIIISFAWLVAFRISNPINKLAKFSKKAITEKTTPALVDQINIHSNLYEVRQLYLHFRKHFQVLNSRIYRDGLSGLFNRLAFDYQIVTYFNQKIPHSLILIDIDRFKRVNDQYGHPTGDEVIKFLANTMQEVTRSTDQCFRYGGEEFAIILKDDDENDAYNLAERLRTTIAETNSPTGKPITISIGISSSNIKDEDFEAIIDRADTALYQSKNEGRNRTTINNE</sequence>
<evidence type="ECO:0000256" key="1">
    <source>
        <dbReference type="ARBA" id="ARBA00004651"/>
    </source>
</evidence>
<organism evidence="8 9">
    <name type="scientific">Ornithinibacillus halophilus</name>
    <dbReference type="NCBI Taxonomy" id="930117"/>
    <lineage>
        <taxon>Bacteria</taxon>
        <taxon>Bacillati</taxon>
        <taxon>Bacillota</taxon>
        <taxon>Bacilli</taxon>
        <taxon>Bacillales</taxon>
        <taxon>Bacillaceae</taxon>
        <taxon>Ornithinibacillus</taxon>
    </lineage>
</organism>
<evidence type="ECO:0000256" key="3">
    <source>
        <dbReference type="ARBA" id="ARBA00022692"/>
    </source>
</evidence>
<dbReference type="STRING" id="930117.SAMN05216225_102529"/>
<dbReference type="Proteomes" id="UP000183988">
    <property type="component" value="Unassembled WGS sequence"/>
</dbReference>
<dbReference type="CDD" id="cd01949">
    <property type="entry name" value="GGDEF"/>
    <property type="match status" value="1"/>
</dbReference>
<gene>
    <name evidence="8" type="ORF">SAMN05216225_102529</name>
</gene>
<feature type="transmembrane region" description="Helical" evidence="6">
    <location>
        <begin position="219"/>
        <end position="241"/>
    </location>
</feature>
<dbReference type="InterPro" id="IPR050469">
    <property type="entry name" value="Diguanylate_Cyclase"/>
</dbReference>
<dbReference type="RefSeq" id="WP_234982665.1">
    <property type="nucleotide sequence ID" value="NZ_FQVW01000025.1"/>
</dbReference>
<dbReference type="InterPro" id="IPR029151">
    <property type="entry name" value="Sensor-like_sf"/>
</dbReference>
<dbReference type="Pfam" id="PF02743">
    <property type="entry name" value="dCache_1"/>
    <property type="match status" value="1"/>
</dbReference>
<dbReference type="GO" id="GO:0005886">
    <property type="term" value="C:plasma membrane"/>
    <property type="evidence" value="ECO:0007669"/>
    <property type="project" value="UniProtKB-SubCell"/>
</dbReference>
<evidence type="ECO:0000256" key="4">
    <source>
        <dbReference type="ARBA" id="ARBA00022989"/>
    </source>
</evidence>
<keyword evidence="4 6" id="KW-1133">Transmembrane helix</keyword>
<dbReference type="GO" id="GO:0043709">
    <property type="term" value="P:cell adhesion involved in single-species biofilm formation"/>
    <property type="evidence" value="ECO:0007669"/>
    <property type="project" value="TreeGrafter"/>
</dbReference>
<evidence type="ECO:0000256" key="5">
    <source>
        <dbReference type="ARBA" id="ARBA00023136"/>
    </source>
</evidence>
<dbReference type="SUPFAM" id="SSF55073">
    <property type="entry name" value="Nucleotide cyclase"/>
    <property type="match status" value="1"/>
</dbReference>
<dbReference type="InterPro" id="IPR043128">
    <property type="entry name" value="Rev_trsase/Diguanyl_cyclase"/>
</dbReference>
<keyword evidence="9" id="KW-1185">Reference proteome</keyword>
<proteinExistence type="predicted"/>
<dbReference type="FunFam" id="3.30.70.270:FF:000001">
    <property type="entry name" value="Diguanylate cyclase domain protein"/>
    <property type="match status" value="1"/>
</dbReference>
<dbReference type="PROSITE" id="PS50887">
    <property type="entry name" value="GGDEF"/>
    <property type="match status" value="1"/>
</dbReference>
<evidence type="ECO:0000313" key="8">
    <source>
        <dbReference type="EMBL" id="SHG30256.1"/>
    </source>
</evidence>
<dbReference type="InterPro" id="IPR000160">
    <property type="entry name" value="GGDEF_dom"/>
</dbReference>
<dbReference type="PANTHER" id="PTHR45138">
    <property type="entry name" value="REGULATORY COMPONENTS OF SENSORY TRANSDUCTION SYSTEM"/>
    <property type="match status" value="1"/>
</dbReference>
<dbReference type="Gene3D" id="3.30.70.270">
    <property type="match status" value="1"/>
</dbReference>
<keyword evidence="5 6" id="KW-0472">Membrane</keyword>
<dbReference type="Pfam" id="PF00990">
    <property type="entry name" value="GGDEF"/>
    <property type="match status" value="1"/>
</dbReference>
<evidence type="ECO:0000256" key="2">
    <source>
        <dbReference type="ARBA" id="ARBA00022475"/>
    </source>
</evidence>
<evidence type="ECO:0000259" key="7">
    <source>
        <dbReference type="PROSITE" id="PS50887"/>
    </source>
</evidence>